<evidence type="ECO:0000313" key="2">
    <source>
        <dbReference type="Proteomes" id="UP000177682"/>
    </source>
</evidence>
<sequence length="94" mass="10852">MIEWGPGRVARLALSFLEVQLKRIITLTDEDIPSWAIRNLSPEAREKLLDYVQLILRKMDLEGQQLNDYKVRSLIGDLFGAAEIVDNFYQSKSQ</sequence>
<dbReference type="Proteomes" id="UP000177682">
    <property type="component" value="Unassembled WGS sequence"/>
</dbReference>
<comment type="caution">
    <text evidence="1">The sequence shown here is derived from an EMBL/GenBank/DDBJ whole genome shotgun (WGS) entry which is preliminary data.</text>
</comment>
<accession>A0A1F5PKG1</accession>
<proteinExistence type="predicted"/>
<dbReference type="EMBL" id="MFEY01000007">
    <property type="protein sequence ID" value="OGE90349.1"/>
    <property type="molecule type" value="Genomic_DNA"/>
</dbReference>
<gene>
    <name evidence="1" type="ORF">A3E29_04670</name>
</gene>
<dbReference type="AlphaFoldDB" id="A0A1F5PKG1"/>
<protein>
    <submittedName>
        <fullName evidence="1">Uncharacterized protein</fullName>
    </submittedName>
</protein>
<name>A0A1F5PKG1_9BACT</name>
<organism evidence="1 2">
    <name type="scientific">Candidatus Doudnabacteria bacterium RIFCSPHIGHO2_12_FULL_48_16</name>
    <dbReference type="NCBI Taxonomy" id="1817838"/>
    <lineage>
        <taxon>Bacteria</taxon>
        <taxon>Candidatus Doudnaibacteriota</taxon>
    </lineage>
</organism>
<reference evidence="1 2" key="1">
    <citation type="journal article" date="2016" name="Nat. Commun.">
        <title>Thousands of microbial genomes shed light on interconnected biogeochemical processes in an aquifer system.</title>
        <authorList>
            <person name="Anantharaman K."/>
            <person name="Brown C.T."/>
            <person name="Hug L.A."/>
            <person name="Sharon I."/>
            <person name="Castelle C.J."/>
            <person name="Probst A.J."/>
            <person name="Thomas B.C."/>
            <person name="Singh A."/>
            <person name="Wilkins M.J."/>
            <person name="Karaoz U."/>
            <person name="Brodie E.L."/>
            <person name="Williams K.H."/>
            <person name="Hubbard S.S."/>
            <person name="Banfield J.F."/>
        </authorList>
    </citation>
    <scope>NUCLEOTIDE SEQUENCE [LARGE SCALE GENOMIC DNA]</scope>
</reference>
<evidence type="ECO:0000313" key="1">
    <source>
        <dbReference type="EMBL" id="OGE90349.1"/>
    </source>
</evidence>